<feature type="compositionally biased region" description="Basic and acidic residues" evidence="1">
    <location>
        <begin position="157"/>
        <end position="175"/>
    </location>
</feature>
<reference evidence="2 3" key="1">
    <citation type="submission" date="2015-06" db="EMBL/GenBank/DDBJ databases">
        <title>Survival trade-offs in plant roots during colonization by closely related pathogenic and mutualistic fungi.</title>
        <authorList>
            <person name="Hacquard S."/>
            <person name="Kracher B."/>
            <person name="Hiruma K."/>
            <person name="Weinman A."/>
            <person name="Muench P."/>
            <person name="Garrido Oter R."/>
            <person name="Ver Loren van Themaat E."/>
            <person name="Dallerey J.-F."/>
            <person name="Damm U."/>
            <person name="Henrissat B."/>
            <person name="Lespinet O."/>
            <person name="Thon M."/>
            <person name="Kemen E."/>
            <person name="McHardy A.C."/>
            <person name="Schulze-Lefert P."/>
            <person name="O'Connell R.J."/>
        </authorList>
    </citation>
    <scope>NUCLEOTIDE SEQUENCE [LARGE SCALE GENOMIC DNA]</scope>
    <source>
        <strain evidence="2 3">MAFF 238704</strain>
    </source>
</reference>
<accession>A0A166N949</accession>
<feature type="compositionally biased region" description="Basic and acidic residues" evidence="1">
    <location>
        <begin position="186"/>
        <end position="195"/>
    </location>
</feature>
<feature type="compositionally biased region" description="Basic and acidic residues" evidence="1">
    <location>
        <begin position="230"/>
        <end position="241"/>
    </location>
</feature>
<evidence type="ECO:0000313" key="3">
    <source>
        <dbReference type="Proteomes" id="UP000076584"/>
    </source>
</evidence>
<name>A0A166N949_COLIC</name>
<evidence type="ECO:0000256" key="1">
    <source>
        <dbReference type="SAM" id="MobiDB-lite"/>
    </source>
</evidence>
<feature type="region of interest" description="Disordered" evidence="1">
    <location>
        <begin position="157"/>
        <end position="195"/>
    </location>
</feature>
<comment type="caution">
    <text evidence="2">The sequence shown here is derived from an EMBL/GenBank/DDBJ whole genome shotgun (WGS) entry which is preliminary data.</text>
</comment>
<dbReference type="EMBL" id="LFIW01002622">
    <property type="protein sequence ID" value="KZL65436.1"/>
    <property type="molecule type" value="Genomic_DNA"/>
</dbReference>
<feature type="compositionally biased region" description="Basic residues" evidence="1">
    <location>
        <begin position="176"/>
        <end position="185"/>
    </location>
</feature>
<protein>
    <submittedName>
        <fullName evidence="2">Uncharacterized protein</fullName>
    </submittedName>
</protein>
<proteinExistence type="predicted"/>
<dbReference type="Proteomes" id="UP000076584">
    <property type="component" value="Unassembled WGS sequence"/>
</dbReference>
<feature type="region of interest" description="Disordered" evidence="1">
    <location>
        <begin position="230"/>
        <end position="252"/>
    </location>
</feature>
<organism evidence="2 3">
    <name type="scientific">Colletotrichum incanum</name>
    <name type="common">Soybean anthracnose fungus</name>
    <dbReference type="NCBI Taxonomy" id="1573173"/>
    <lineage>
        <taxon>Eukaryota</taxon>
        <taxon>Fungi</taxon>
        <taxon>Dikarya</taxon>
        <taxon>Ascomycota</taxon>
        <taxon>Pezizomycotina</taxon>
        <taxon>Sordariomycetes</taxon>
        <taxon>Hypocreomycetidae</taxon>
        <taxon>Glomerellales</taxon>
        <taxon>Glomerellaceae</taxon>
        <taxon>Colletotrichum</taxon>
        <taxon>Colletotrichum spaethianum species complex</taxon>
    </lineage>
</organism>
<dbReference type="AlphaFoldDB" id="A0A166N949"/>
<evidence type="ECO:0000313" key="2">
    <source>
        <dbReference type="EMBL" id="KZL65436.1"/>
    </source>
</evidence>
<keyword evidence="3" id="KW-1185">Reference proteome</keyword>
<sequence>MHPEWAQYMKELRQDEERSSRGEPCPACDTTNSAHLLLGDYWCDFYRLSTLVRISFVFSGQIVGRAERWHNAQEKLRTLIRDVDIAQRAVQSSRDNPRPESRLAEEEAHLKVVSEAFEKKKKYFYSITKTFAASLIEEELLEEEDLPGFLQRPLAQERKRREAAEAKAENEAQERMRRRPARKKQPPADHGERKQTIFTLHELKAMWESGNIPEEARGLITFTKEKPRDVKKTAPRIKGEGGDGDVEISQPPTGTELEAAAAELYPDPGSTGRRVVDLDASPWIFVPPGLPKWELPGTS</sequence>
<gene>
    <name evidence="2" type="ORF">CI238_11001</name>
</gene>